<dbReference type="AlphaFoldDB" id="A0A9W9Z900"/>
<protein>
    <submittedName>
        <fullName evidence="2">Uncharacterized protein</fullName>
    </submittedName>
</protein>
<feature type="region of interest" description="Disordered" evidence="1">
    <location>
        <begin position="1"/>
        <end position="20"/>
    </location>
</feature>
<name>A0A9W9Z900_9CNID</name>
<sequence>MADSSSDEKPVSPPPGGKRSQRTFVWLKERLNATPRGGTWDILNREGRVKEIAFSSCYDEKRMRALIRENFPLLATADFRRIRIYKSVKYGSSFERICCNIPSGKELLRLCGHGGSKRIYMLIKQASPANDNSSASGSAPAANSALPAINNLSASGSTPAANSALPAINNLSASGSTPAANSALPANNNLSASGSTPAANSALPAINNLSASGSTPAANSALPANNNLSASGSTPAANSALPANNNLSASGSTPAANSALPAINNLSASGSTPAANSALPAINNLSASGSTPANNNSSASGSTPAVNSALSGSTTSSAVTPRTITAAGSTSAGSVIIEDDDDLQRSCFQISPMNDDSAGVITEDISSVGILDAQNARVKELDRTQEVLLCEHELKEGSSQQNIHLPVFLNLKFEEMCHQARADRRIMILVVLKKGDNLPHVIRVLTAIINEGQNNVAYFWIANSDTRSGRKVKGKFGISIGSEVFVLAPTTSQPILVERYCGDALKMTRHEDVMDAVQRGLSAVASFTREWEKLELDRKLKREQEKFYRESSNTDRRKLQVTDGTETVESNEKKVTDGTETVESNEKKVTEGTETVESNEKKVTEGTETVESNEKNDVNTLTVTKLEQQLLKKDDVLCTAAEKQQLLKIRESRKKRISKEPAGNDDYFKIIIQHPGSSGRQARRFKKDALYQEVYDWAGSEESLPLHFVLKRNGMEVVRHSDPIQGHGVLDLCERTEDQIRSLLGCQVSFKGTYMCATDEELHSTVVDDPVIQNEDPEKKDQGEEKEGKEGEQGEEMEEKERVEQNEGGKKEDSKTRKRRKDNRTNAQRNKAKKVRKDNENKE</sequence>
<feature type="region of interest" description="Disordered" evidence="1">
    <location>
        <begin position="549"/>
        <end position="612"/>
    </location>
</feature>
<feature type="region of interest" description="Disordered" evidence="1">
    <location>
        <begin position="766"/>
        <end position="843"/>
    </location>
</feature>
<feature type="region of interest" description="Disordered" evidence="1">
    <location>
        <begin position="289"/>
        <end position="325"/>
    </location>
</feature>
<evidence type="ECO:0000313" key="2">
    <source>
        <dbReference type="EMBL" id="KAJ7377386.1"/>
    </source>
</evidence>
<dbReference type="Proteomes" id="UP001163046">
    <property type="component" value="Unassembled WGS sequence"/>
</dbReference>
<accession>A0A9W9Z900</accession>
<dbReference type="OrthoDB" id="5973540at2759"/>
<feature type="compositionally biased region" description="Basic and acidic residues" evidence="1">
    <location>
        <begin position="549"/>
        <end position="560"/>
    </location>
</feature>
<gene>
    <name evidence="2" type="ORF">OS493_029748</name>
</gene>
<feature type="compositionally biased region" description="Basic and acidic residues" evidence="1">
    <location>
        <begin position="1"/>
        <end position="10"/>
    </location>
</feature>
<dbReference type="EMBL" id="MU826380">
    <property type="protein sequence ID" value="KAJ7377386.1"/>
    <property type="molecule type" value="Genomic_DNA"/>
</dbReference>
<comment type="caution">
    <text evidence="2">The sequence shown here is derived from an EMBL/GenBank/DDBJ whole genome shotgun (WGS) entry which is preliminary data.</text>
</comment>
<keyword evidence="3" id="KW-1185">Reference proteome</keyword>
<feature type="compositionally biased region" description="Basic and acidic residues" evidence="1">
    <location>
        <begin position="799"/>
        <end position="815"/>
    </location>
</feature>
<feature type="compositionally biased region" description="Basic and acidic residues" evidence="1">
    <location>
        <begin position="776"/>
        <end position="792"/>
    </location>
</feature>
<organism evidence="2 3">
    <name type="scientific">Desmophyllum pertusum</name>
    <dbReference type="NCBI Taxonomy" id="174260"/>
    <lineage>
        <taxon>Eukaryota</taxon>
        <taxon>Metazoa</taxon>
        <taxon>Cnidaria</taxon>
        <taxon>Anthozoa</taxon>
        <taxon>Hexacorallia</taxon>
        <taxon>Scleractinia</taxon>
        <taxon>Caryophylliina</taxon>
        <taxon>Caryophylliidae</taxon>
        <taxon>Desmophyllum</taxon>
    </lineage>
</organism>
<proteinExistence type="predicted"/>
<reference evidence="2" key="1">
    <citation type="submission" date="2023-01" db="EMBL/GenBank/DDBJ databases">
        <title>Genome assembly of the deep-sea coral Lophelia pertusa.</title>
        <authorList>
            <person name="Herrera S."/>
            <person name="Cordes E."/>
        </authorList>
    </citation>
    <scope>NUCLEOTIDE SEQUENCE</scope>
    <source>
        <strain evidence="2">USNM1676648</strain>
        <tissue evidence="2">Polyp</tissue>
    </source>
</reference>
<evidence type="ECO:0000313" key="3">
    <source>
        <dbReference type="Proteomes" id="UP001163046"/>
    </source>
</evidence>
<evidence type="ECO:0000256" key="1">
    <source>
        <dbReference type="SAM" id="MobiDB-lite"/>
    </source>
</evidence>